<feature type="compositionally biased region" description="Basic and acidic residues" evidence="7">
    <location>
        <begin position="1332"/>
        <end position="1349"/>
    </location>
</feature>
<evidence type="ECO:0000256" key="1">
    <source>
        <dbReference type="ARBA" id="ARBA00004123"/>
    </source>
</evidence>
<protein>
    <submittedName>
        <fullName evidence="9">Condensin-2 complex subunit D3</fullName>
    </submittedName>
</protein>
<dbReference type="OrthoDB" id="10263978at2759"/>
<sequence>MEEVFFRITSELETLNNLNDPSTTISESTLSDLQTLFANALDADDTEDIDRLWDELASKNISPASLARYISSSMDSGPTHHTLLASQVYLSLLLSPNSPVLSLFNPVAFISLLSSIRRFFKKKQLGDEAGDSGSRGQVNNNKKKKGGGAGGGRGVRRNAHAGEGDEIDTSRFDFRLLFPVIEKLESVLCRIHLDRFPDSLKSLIQTVCEVPVAALEFYDNLGSYNRLSELCYRILIGVLKPEHGNETDTAVEVLRSLVPSILLLKSQARTSALRFVTHQMMVVAKGNTAVRKAVVYLPRYLVSKAPERSEPRAAAVESIMEIIRVMEFENRIGFVDYVIKMSEGKTHLRLLAVDLIPMLLMSLPDPLGLNVEDGDENWWGLKCLKVMIIRCSDLNAAIRARSLSNLAQVVDFLFGDVKGRDRLKGLLGFEDAGGRNWEGGLTGLLRKRCMDEKANVRKAALLLITKSTALLGRSVDGILLKTMGIACSDPLVSIRKAAISALSEAFRRFSDESVIIEWLHCVPCLITDNESSIQEEIENLFLELVLDRLSGVGNAGSINSTFPSSSASGKMESLNTVIESVYPGGVLNILKSICDSEVMICTRKICTSLGKKKRLKPAIAVSLQNIIKTSESVWLNHSWPIEQWTAPPGCWFLLSEVSSYLSKAVRWEFLHHHWQHLDKTESNNKIGSPLIQRGMDSDLDGIGSDSAAWAGDRVYLLQTISNVSVELPPEPAAELAHNLLKRLEEFTMHSTEVNAHVKALRTLCKRKALSPEEGDTLVLKWVNQLLSKALRIIEAYITEASDSSRANGFLTPNTTSNRKGRKKKTTPKASLQAVTAVYTVGSLVIISPSADLKGIIPVLHTIITSGGSETKSKKVPAPVSIKNLAPSLYTQSWLTMGKICLADQNLAKRYIPVFVQELEKNDCAALRNNIIVMMADFCVRYTALVDCYISKITNCLRDPCEVVRRQTFILLSKLLQRDYVKWRGVLFLRFLLCLVDDSQKIKQLADFLFGNILKAKAPLLAYNSFVEAIFVLNDCHAHAGHSESQGSQTQSRLFSIRGSDEKSRSQRMHIYVSLLKQMAPEHLLATSAKLCAEILAAASDGLLDLDDITGQSVLQDALQILACKEIRIQSNRGVAVDTTEIEDEGGDAGGTDAAVAARRKLVAQVAKKSLIQNAIPIFIELKRLLESKNSPLIGCLMECLRVLLKDYKNEIDDILVADRQLQKELIYDMQKYDTVKAKSTVVEAVATMQKLNPYRSPLGCRSGPSKLSNHLDVNGKLAEQLGSAQKVASVVGDVAAAATVKSVLREVNRGMSTPQLNSISRPKLKSSMRGFSKGDRPSDVLESLRRRQTFEFGEEN</sequence>
<dbReference type="GO" id="GO:0000779">
    <property type="term" value="C:condensed chromosome, centromeric region"/>
    <property type="evidence" value="ECO:0007669"/>
    <property type="project" value="TreeGrafter"/>
</dbReference>
<evidence type="ECO:0000313" key="10">
    <source>
        <dbReference type="Proteomes" id="UP000554482"/>
    </source>
</evidence>
<reference evidence="9 10" key="1">
    <citation type="submission" date="2020-06" db="EMBL/GenBank/DDBJ databases">
        <title>Transcriptomic and genomic resources for Thalictrum thalictroides and T. hernandezii: Facilitating candidate gene discovery in an emerging model plant lineage.</title>
        <authorList>
            <person name="Arias T."/>
            <person name="Riano-Pachon D.M."/>
            <person name="Di Stilio V.S."/>
        </authorList>
    </citation>
    <scope>NUCLEOTIDE SEQUENCE [LARGE SCALE GENOMIC DNA]</scope>
    <source>
        <strain evidence="10">cv. WT478/WT964</strain>
        <tissue evidence="9">Leaves</tissue>
    </source>
</reference>
<comment type="subcellular location">
    <subcellularLocation>
        <location evidence="1">Nucleus</location>
    </subcellularLocation>
</comment>
<organism evidence="9 10">
    <name type="scientific">Thalictrum thalictroides</name>
    <name type="common">Rue-anemone</name>
    <name type="synonym">Anemone thalictroides</name>
    <dbReference type="NCBI Taxonomy" id="46969"/>
    <lineage>
        <taxon>Eukaryota</taxon>
        <taxon>Viridiplantae</taxon>
        <taxon>Streptophyta</taxon>
        <taxon>Embryophyta</taxon>
        <taxon>Tracheophyta</taxon>
        <taxon>Spermatophyta</taxon>
        <taxon>Magnoliopsida</taxon>
        <taxon>Ranunculales</taxon>
        <taxon>Ranunculaceae</taxon>
        <taxon>Thalictroideae</taxon>
        <taxon>Thalictrum</taxon>
    </lineage>
</organism>
<name>A0A7J6UUP1_THATH</name>
<evidence type="ECO:0000256" key="6">
    <source>
        <dbReference type="ARBA" id="ARBA00023306"/>
    </source>
</evidence>
<feature type="region of interest" description="Disordered" evidence="7">
    <location>
        <begin position="807"/>
        <end position="827"/>
    </location>
</feature>
<dbReference type="GO" id="GO:0000796">
    <property type="term" value="C:condensin complex"/>
    <property type="evidence" value="ECO:0007669"/>
    <property type="project" value="TreeGrafter"/>
</dbReference>
<dbReference type="InterPro" id="IPR016024">
    <property type="entry name" value="ARM-type_fold"/>
</dbReference>
<accession>A0A7J6UUP1</accession>
<dbReference type="SUPFAM" id="SSF48371">
    <property type="entry name" value="ARM repeat"/>
    <property type="match status" value="1"/>
</dbReference>
<keyword evidence="4" id="KW-0226">DNA condensation</keyword>
<evidence type="ECO:0000256" key="3">
    <source>
        <dbReference type="ARBA" id="ARBA00022776"/>
    </source>
</evidence>
<keyword evidence="10" id="KW-1185">Reference proteome</keyword>
<dbReference type="GO" id="GO:0007076">
    <property type="term" value="P:mitotic chromosome condensation"/>
    <property type="evidence" value="ECO:0007669"/>
    <property type="project" value="InterPro"/>
</dbReference>
<dbReference type="GO" id="GO:0010032">
    <property type="term" value="P:meiotic chromosome condensation"/>
    <property type="evidence" value="ECO:0007669"/>
    <property type="project" value="TreeGrafter"/>
</dbReference>
<dbReference type="InterPro" id="IPR032682">
    <property type="entry name" value="Cnd1_C"/>
</dbReference>
<dbReference type="Gene3D" id="1.25.10.10">
    <property type="entry name" value="Leucine-rich Repeat Variant"/>
    <property type="match status" value="1"/>
</dbReference>
<evidence type="ECO:0000313" key="9">
    <source>
        <dbReference type="EMBL" id="KAF5176279.1"/>
    </source>
</evidence>
<dbReference type="PANTHER" id="PTHR14222">
    <property type="entry name" value="CONDENSIN"/>
    <property type="match status" value="1"/>
</dbReference>
<dbReference type="EMBL" id="JABWDY010042984">
    <property type="protein sequence ID" value="KAF5176279.1"/>
    <property type="molecule type" value="Genomic_DNA"/>
</dbReference>
<evidence type="ECO:0000256" key="2">
    <source>
        <dbReference type="ARBA" id="ARBA00022618"/>
    </source>
</evidence>
<gene>
    <name evidence="9" type="ORF">FRX31_034134</name>
</gene>
<keyword evidence="3" id="KW-0498">Mitosis</keyword>
<evidence type="ECO:0000259" key="8">
    <source>
        <dbReference type="Pfam" id="PF12717"/>
    </source>
</evidence>
<feature type="compositionally biased region" description="Polar residues" evidence="7">
    <location>
        <begin position="807"/>
        <end position="817"/>
    </location>
</feature>
<keyword evidence="6" id="KW-0131">Cell cycle</keyword>
<dbReference type="InterPro" id="IPR011989">
    <property type="entry name" value="ARM-like"/>
</dbReference>
<comment type="caution">
    <text evidence="9">The sequence shown here is derived from an EMBL/GenBank/DDBJ whole genome shotgun (WGS) entry which is preliminary data.</text>
</comment>
<evidence type="ECO:0000256" key="4">
    <source>
        <dbReference type="ARBA" id="ARBA00023067"/>
    </source>
</evidence>
<keyword evidence="2" id="KW-0132">Cell division</keyword>
<dbReference type="GO" id="GO:0005634">
    <property type="term" value="C:nucleus"/>
    <property type="evidence" value="ECO:0007669"/>
    <property type="project" value="UniProtKB-SubCell"/>
</dbReference>
<dbReference type="Proteomes" id="UP000554482">
    <property type="component" value="Unassembled WGS sequence"/>
</dbReference>
<evidence type="ECO:0000256" key="7">
    <source>
        <dbReference type="SAM" id="MobiDB-lite"/>
    </source>
</evidence>
<keyword evidence="5" id="KW-0539">Nucleus</keyword>
<proteinExistence type="predicted"/>
<evidence type="ECO:0000256" key="5">
    <source>
        <dbReference type="ARBA" id="ARBA00023242"/>
    </source>
</evidence>
<feature type="domain" description="Condensin complex subunit 1 C-terminal" evidence="8">
    <location>
        <begin position="926"/>
        <end position="1083"/>
    </location>
</feature>
<dbReference type="InterPro" id="IPR026971">
    <property type="entry name" value="CND1/NCAPD3"/>
</dbReference>
<dbReference type="PANTHER" id="PTHR14222:SF1">
    <property type="entry name" value="CONDENSIN-2 COMPLEX SUBUNIT D3"/>
    <property type="match status" value="1"/>
</dbReference>
<dbReference type="GO" id="GO:0042393">
    <property type="term" value="F:histone binding"/>
    <property type="evidence" value="ECO:0007669"/>
    <property type="project" value="TreeGrafter"/>
</dbReference>
<dbReference type="GO" id="GO:0051301">
    <property type="term" value="P:cell division"/>
    <property type="evidence" value="ECO:0007669"/>
    <property type="project" value="UniProtKB-KW"/>
</dbReference>
<feature type="region of interest" description="Disordered" evidence="7">
    <location>
        <begin position="126"/>
        <end position="162"/>
    </location>
</feature>
<feature type="region of interest" description="Disordered" evidence="7">
    <location>
        <begin position="1313"/>
        <end position="1356"/>
    </location>
</feature>
<dbReference type="Pfam" id="PF12717">
    <property type="entry name" value="Cnd1"/>
    <property type="match status" value="1"/>
</dbReference>